<evidence type="ECO:0000313" key="3">
    <source>
        <dbReference type="Proteomes" id="UP001161247"/>
    </source>
</evidence>
<feature type="domain" description="F-box associated beta-propeller type 3" evidence="1">
    <location>
        <begin position="63"/>
        <end position="325"/>
    </location>
</feature>
<dbReference type="Proteomes" id="UP001161247">
    <property type="component" value="Chromosome 2"/>
</dbReference>
<organism evidence="2 3">
    <name type="scientific">Oldenlandia corymbosa var. corymbosa</name>
    <dbReference type="NCBI Taxonomy" id="529605"/>
    <lineage>
        <taxon>Eukaryota</taxon>
        <taxon>Viridiplantae</taxon>
        <taxon>Streptophyta</taxon>
        <taxon>Embryophyta</taxon>
        <taxon>Tracheophyta</taxon>
        <taxon>Spermatophyta</taxon>
        <taxon>Magnoliopsida</taxon>
        <taxon>eudicotyledons</taxon>
        <taxon>Gunneridae</taxon>
        <taxon>Pentapetalae</taxon>
        <taxon>asterids</taxon>
        <taxon>lamiids</taxon>
        <taxon>Gentianales</taxon>
        <taxon>Rubiaceae</taxon>
        <taxon>Rubioideae</taxon>
        <taxon>Spermacoceae</taxon>
        <taxon>Hedyotis-Oldenlandia complex</taxon>
        <taxon>Oldenlandia</taxon>
    </lineage>
</organism>
<protein>
    <submittedName>
        <fullName evidence="2">OLC1v1029904C1</fullName>
    </submittedName>
</protein>
<dbReference type="PANTHER" id="PTHR31672:SF13">
    <property type="entry name" value="F-BOX PROTEIN CPR30-LIKE"/>
    <property type="match status" value="1"/>
</dbReference>
<dbReference type="NCBIfam" id="TIGR01640">
    <property type="entry name" value="F_box_assoc_1"/>
    <property type="match status" value="1"/>
</dbReference>
<dbReference type="InterPro" id="IPR017451">
    <property type="entry name" value="F-box-assoc_interact_dom"/>
</dbReference>
<accession>A0AAV1CFM2</accession>
<proteinExistence type="predicted"/>
<dbReference type="PANTHER" id="PTHR31672">
    <property type="entry name" value="BNACNNG10540D PROTEIN"/>
    <property type="match status" value="1"/>
</dbReference>
<evidence type="ECO:0000313" key="2">
    <source>
        <dbReference type="EMBL" id="CAI9094210.1"/>
    </source>
</evidence>
<dbReference type="InterPro" id="IPR011043">
    <property type="entry name" value="Gal_Oxase/kelch_b-propeller"/>
</dbReference>
<name>A0AAV1CFM2_OLDCO</name>
<keyword evidence="3" id="KW-1185">Reference proteome</keyword>
<dbReference type="InterPro" id="IPR013187">
    <property type="entry name" value="F-box-assoc_dom_typ3"/>
</dbReference>
<dbReference type="Pfam" id="PF08268">
    <property type="entry name" value="FBA_3"/>
    <property type="match status" value="1"/>
</dbReference>
<dbReference type="SUPFAM" id="SSF50965">
    <property type="entry name" value="Galactose oxidase, central domain"/>
    <property type="match status" value="1"/>
</dbReference>
<gene>
    <name evidence="2" type="ORF">OLC1_LOCUS5429</name>
</gene>
<dbReference type="EMBL" id="OX459119">
    <property type="protein sequence ID" value="CAI9094210.1"/>
    <property type="molecule type" value="Genomic_DNA"/>
</dbReference>
<dbReference type="InterPro" id="IPR050796">
    <property type="entry name" value="SCF_F-box_component"/>
</dbReference>
<sequence>MMKSSETEREDSKIILLANGVSDDGDTYLKIPKFYTINLHLLEGMMMKATEIDLQLPAGTCISGIEGWCNGLLCLSSSSKTDLFLSNPTTRKHWQLPSPLPKKKTESIISPSQEICVYGFGYDGTGDDYKVIRVTEDYLNQGIGVLKPISQEVQVYSQKSNSWKHLPQFPYFIGNRRWPNPGKLVNHALHWVMEDSDDDVIAAFDLRTEQYHTVPLPPEIVERKESANPSSKSPSWPWILEVLEGFLCVMKRQDSTTLNLWIMEEYGVKDSWTEFVFQKFPSVVCPNPVPISISNSRRRKGEIFFHDNRYVFSYDAESQMLRKVVFFPSYIASSGYPLISSSLVQPGPSC</sequence>
<reference evidence="2" key="1">
    <citation type="submission" date="2023-03" db="EMBL/GenBank/DDBJ databases">
        <authorList>
            <person name="Julca I."/>
        </authorList>
    </citation>
    <scope>NUCLEOTIDE SEQUENCE</scope>
</reference>
<dbReference type="AlphaFoldDB" id="A0AAV1CFM2"/>
<evidence type="ECO:0000259" key="1">
    <source>
        <dbReference type="Pfam" id="PF08268"/>
    </source>
</evidence>